<evidence type="ECO:0000313" key="7">
    <source>
        <dbReference type="Proteomes" id="UP000229498"/>
    </source>
</evidence>
<feature type="domain" description="Transposase IS66 zinc-finger binding" evidence="3">
    <location>
        <begin position="128"/>
        <end position="168"/>
    </location>
</feature>
<sequence>MSSPADIDLDALPVDVRMLIESERAARAELEQQVATLGRHNERLAHLVQEFRKALYGKRSEKLSADERQLAFEDLETALATAETAKEAADATTPAAGHDARAPVRRNLGRLPKELPRIEQVLEPASGCCPCGGEMTRIGEERTERLDIVPAQFRVIATVRPKYACRVCSGAVVQAPAPAHLIEGALPTEGLIAHVLVAKYADHLPLYRQAQIYRRTGIDLHRSTLADWVGKAAFHLAPVVDRLAWHMKGSTRLFMDETTAPVLDPGRGRTRTGYLWALARDDRRWGGSDPPGVVYIYAPGRGAVHAEAMLQGFTGILQVDGYSAYKTLAGKARPEGPFTLAHCWAHGRRQLREVFERDGSPMAEEGLRRIAELYRIEAELKGRSSEERRAARQVRSRPIVEAFRTWLDAQRARVSPKSRIGEKLGYFANHWAGLCVFLGDGRVEIDSNAVENTIRPLALGRKNALFAGHDEGARSWAHIASLIETAKMNDLDPFAYLKATLEALAKGHPNQRIDELLPWAFNQTSS</sequence>
<protein>
    <submittedName>
        <fullName evidence="6">IS66 family transposase</fullName>
    </submittedName>
</protein>
<evidence type="ECO:0000313" key="6">
    <source>
        <dbReference type="EMBL" id="PJK27364.1"/>
    </source>
</evidence>
<dbReference type="AlphaFoldDB" id="A0A2M9FVA8"/>
<dbReference type="OrthoDB" id="9800877at2"/>
<feature type="domain" description="Transposase IS66 C-terminal" evidence="5">
    <location>
        <begin position="481"/>
        <end position="519"/>
    </location>
</feature>
<feature type="domain" description="Transposase IS66 central" evidence="2">
    <location>
        <begin position="186"/>
        <end position="474"/>
    </location>
</feature>
<dbReference type="Pfam" id="PF03050">
    <property type="entry name" value="DDE_Tnp_IS66"/>
    <property type="match status" value="1"/>
</dbReference>
<dbReference type="Pfam" id="PF13005">
    <property type="entry name" value="zf-IS66"/>
    <property type="match status" value="1"/>
</dbReference>
<accession>A0A2M9FVA8</accession>
<organism evidence="6 7">
    <name type="scientific">Minwuia thermotolerans</name>
    <dbReference type="NCBI Taxonomy" id="2056226"/>
    <lineage>
        <taxon>Bacteria</taxon>
        <taxon>Pseudomonadati</taxon>
        <taxon>Pseudomonadota</taxon>
        <taxon>Alphaproteobacteria</taxon>
        <taxon>Minwuiales</taxon>
        <taxon>Minwuiaceae</taxon>
        <taxon>Minwuia</taxon>
    </lineage>
</organism>
<dbReference type="InterPro" id="IPR052344">
    <property type="entry name" value="Transposase-related"/>
</dbReference>
<dbReference type="InterPro" id="IPR024463">
    <property type="entry name" value="Transposase_TnpC_homeodom"/>
</dbReference>
<gene>
    <name evidence="6" type="ORF">CVT23_22590</name>
</gene>
<feature type="domain" description="Transposase TnpC homeodomain" evidence="4">
    <location>
        <begin position="43"/>
        <end position="119"/>
    </location>
</feature>
<evidence type="ECO:0000259" key="2">
    <source>
        <dbReference type="Pfam" id="PF03050"/>
    </source>
</evidence>
<evidence type="ECO:0000259" key="4">
    <source>
        <dbReference type="Pfam" id="PF13007"/>
    </source>
</evidence>
<dbReference type="InterPro" id="IPR039552">
    <property type="entry name" value="IS66_C"/>
</dbReference>
<feature type="region of interest" description="Disordered" evidence="1">
    <location>
        <begin position="83"/>
        <end position="102"/>
    </location>
</feature>
<evidence type="ECO:0000259" key="3">
    <source>
        <dbReference type="Pfam" id="PF13005"/>
    </source>
</evidence>
<dbReference type="NCBIfam" id="NF033517">
    <property type="entry name" value="transpos_IS66"/>
    <property type="match status" value="1"/>
</dbReference>
<evidence type="ECO:0000259" key="5">
    <source>
        <dbReference type="Pfam" id="PF13817"/>
    </source>
</evidence>
<dbReference type="PANTHER" id="PTHR33678">
    <property type="entry name" value="BLL1576 PROTEIN"/>
    <property type="match status" value="1"/>
</dbReference>
<dbReference type="Proteomes" id="UP000229498">
    <property type="component" value="Unassembled WGS sequence"/>
</dbReference>
<dbReference type="PANTHER" id="PTHR33678:SF1">
    <property type="entry name" value="BLL1576 PROTEIN"/>
    <property type="match status" value="1"/>
</dbReference>
<dbReference type="Pfam" id="PF13007">
    <property type="entry name" value="LZ_Tnp_IS66"/>
    <property type="match status" value="1"/>
</dbReference>
<comment type="caution">
    <text evidence="6">The sequence shown here is derived from an EMBL/GenBank/DDBJ whole genome shotgun (WGS) entry which is preliminary data.</text>
</comment>
<proteinExistence type="predicted"/>
<keyword evidence="7" id="KW-1185">Reference proteome</keyword>
<dbReference type="InterPro" id="IPR024474">
    <property type="entry name" value="Znf_dom_IS66"/>
</dbReference>
<dbReference type="InterPro" id="IPR004291">
    <property type="entry name" value="Transposase_IS66_central"/>
</dbReference>
<dbReference type="Pfam" id="PF13817">
    <property type="entry name" value="DDE_Tnp_IS66_C"/>
    <property type="match status" value="1"/>
</dbReference>
<reference evidence="6 7" key="1">
    <citation type="submission" date="2017-11" db="EMBL/GenBank/DDBJ databases">
        <title>Draft genome sequence of Rhizobiales bacterium SY3-13.</title>
        <authorList>
            <person name="Sun C."/>
        </authorList>
    </citation>
    <scope>NUCLEOTIDE SEQUENCE [LARGE SCALE GENOMIC DNA]</scope>
    <source>
        <strain evidence="6 7">SY3-13</strain>
    </source>
</reference>
<name>A0A2M9FVA8_9PROT</name>
<dbReference type="EMBL" id="PHIG01000070">
    <property type="protein sequence ID" value="PJK27364.1"/>
    <property type="molecule type" value="Genomic_DNA"/>
</dbReference>
<dbReference type="RefSeq" id="WP_109794607.1">
    <property type="nucleotide sequence ID" value="NZ_PHIG01000070.1"/>
</dbReference>
<evidence type="ECO:0000256" key="1">
    <source>
        <dbReference type="SAM" id="MobiDB-lite"/>
    </source>
</evidence>